<dbReference type="EMBL" id="BMFK01000001">
    <property type="protein sequence ID" value="GGE64599.1"/>
    <property type="molecule type" value="Genomic_DNA"/>
</dbReference>
<sequence length="48" mass="5140">MKKTFIAILTVAALALSMGSVGATVEKDLRPGYVQIVDGYWDSSSMDC</sequence>
<dbReference type="Proteomes" id="UP000605259">
    <property type="component" value="Unassembled WGS sequence"/>
</dbReference>
<evidence type="ECO:0000313" key="2">
    <source>
        <dbReference type="EMBL" id="GGE64599.1"/>
    </source>
</evidence>
<keyword evidence="3" id="KW-1185">Reference proteome</keyword>
<reference evidence="2" key="1">
    <citation type="journal article" date="2014" name="Int. J. Syst. Evol. Microbiol.">
        <title>Complete genome sequence of Corynebacterium casei LMG S-19264T (=DSM 44701T), isolated from a smear-ripened cheese.</title>
        <authorList>
            <consortium name="US DOE Joint Genome Institute (JGI-PGF)"/>
            <person name="Walter F."/>
            <person name="Albersmeier A."/>
            <person name="Kalinowski J."/>
            <person name="Ruckert C."/>
        </authorList>
    </citation>
    <scope>NUCLEOTIDE SEQUENCE</scope>
    <source>
        <strain evidence="2">CGMCC 1.12698</strain>
    </source>
</reference>
<dbReference type="RefSeq" id="WP_188387618.1">
    <property type="nucleotide sequence ID" value="NZ_BMFK01000001.1"/>
</dbReference>
<accession>A0A917APN4</accession>
<dbReference type="AlphaFoldDB" id="A0A917APN4"/>
<evidence type="ECO:0000256" key="1">
    <source>
        <dbReference type="SAM" id="SignalP"/>
    </source>
</evidence>
<reference evidence="2" key="2">
    <citation type="submission" date="2020-09" db="EMBL/GenBank/DDBJ databases">
        <authorList>
            <person name="Sun Q."/>
            <person name="Zhou Y."/>
        </authorList>
    </citation>
    <scope>NUCLEOTIDE SEQUENCE</scope>
    <source>
        <strain evidence="2">CGMCC 1.12698</strain>
    </source>
</reference>
<comment type="caution">
    <text evidence="2">The sequence shown here is derived from an EMBL/GenBank/DDBJ whole genome shotgun (WGS) entry which is preliminary data.</text>
</comment>
<feature type="signal peptide" evidence="1">
    <location>
        <begin position="1"/>
        <end position="23"/>
    </location>
</feature>
<feature type="chain" id="PRO_5037930948" evidence="1">
    <location>
        <begin position="24"/>
        <end position="48"/>
    </location>
</feature>
<organism evidence="2 3">
    <name type="scientific">Priestia taiwanensis</name>
    <dbReference type="NCBI Taxonomy" id="1347902"/>
    <lineage>
        <taxon>Bacteria</taxon>
        <taxon>Bacillati</taxon>
        <taxon>Bacillota</taxon>
        <taxon>Bacilli</taxon>
        <taxon>Bacillales</taxon>
        <taxon>Bacillaceae</taxon>
        <taxon>Priestia</taxon>
    </lineage>
</organism>
<name>A0A917APN4_9BACI</name>
<keyword evidence="1" id="KW-0732">Signal</keyword>
<evidence type="ECO:0000313" key="3">
    <source>
        <dbReference type="Proteomes" id="UP000605259"/>
    </source>
</evidence>
<protein>
    <submittedName>
        <fullName evidence="2">Uncharacterized protein</fullName>
    </submittedName>
</protein>
<proteinExistence type="predicted"/>
<gene>
    <name evidence="2" type="ORF">GCM10007140_13510</name>
</gene>